<evidence type="ECO:0000256" key="1">
    <source>
        <dbReference type="SAM" id="SignalP"/>
    </source>
</evidence>
<evidence type="ECO:0008006" key="4">
    <source>
        <dbReference type="Google" id="ProtNLM"/>
    </source>
</evidence>
<dbReference type="OrthoDB" id="3660930at2759"/>
<dbReference type="Proteomes" id="UP000700596">
    <property type="component" value="Unassembled WGS sequence"/>
</dbReference>
<dbReference type="AlphaFoldDB" id="A0A9P9D421"/>
<comment type="caution">
    <text evidence="2">The sequence shown here is derived from an EMBL/GenBank/DDBJ whole genome shotgun (WGS) entry which is preliminary data.</text>
</comment>
<keyword evidence="1" id="KW-0732">Signal</keyword>
<reference evidence="2" key="1">
    <citation type="journal article" date="2021" name="Nat. Commun.">
        <title>Genetic determinants of endophytism in the Arabidopsis root mycobiome.</title>
        <authorList>
            <person name="Mesny F."/>
            <person name="Miyauchi S."/>
            <person name="Thiergart T."/>
            <person name="Pickel B."/>
            <person name="Atanasova L."/>
            <person name="Karlsson M."/>
            <person name="Huettel B."/>
            <person name="Barry K.W."/>
            <person name="Haridas S."/>
            <person name="Chen C."/>
            <person name="Bauer D."/>
            <person name="Andreopoulos W."/>
            <person name="Pangilinan J."/>
            <person name="LaButti K."/>
            <person name="Riley R."/>
            <person name="Lipzen A."/>
            <person name="Clum A."/>
            <person name="Drula E."/>
            <person name="Henrissat B."/>
            <person name="Kohler A."/>
            <person name="Grigoriev I.V."/>
            <person name="Martin F.M."/>
            <person name="Hacquard S."/>
        </authorList>
    </citation>
    <scope>NUCLEOTIDE SEQUENCE</scope>
    <source>
        <strain evidence="2">MPI-CAGE-CH-0243</strain>
    </source>
</reference>
<proteinExistence type="predicted"/>
<organism evidence="2 3">
    <name type="scientific">Dendryphion nanum</name>
    <dbReference type="NCBI Taxonomy" id="256645"/>
    <lineage>
        <taxon>Eukaryota</taxon>
        <taxon>Fungi</taxon>
        <taxon>Dikarya</taxon>
        <taxon>Ascomycota</taxon>
        <taxon>Pezizomycotina</taxon>
        <taxon>Dothideomycetes</taxon>
        <taxon>Pleosporomycetidae</taxon>
        <taxon>Pleosporales</taxon>
        <taxon>Torulaceae</taxon>
        <taxon>Dendryphion</taxon>
    </lineage>
</organism>
<keyword evidence="3" id="KW-1185">Reference proteome</keyword>
<dbReference type="EMBL" id="JAGMWT010000022">
    <property type="protein sequence ID" value="KAH7112208.1"/>
    <property type="molecule type" value="Genomic_DNA"/>
</dbReference>
<evidence type="ECO:0000313" key="3">
    <source>
        <dbReference type="Proteomes" id="UP000700596"/>
    </source>
</evidence>
<gene>
    <name evidence="2" type="ORF">B0J11DRAFT_447101</name>
</gene>
<feature type="signal peptide" evidence="1">
    <location>
        <begin position="1"/>
        <end position="19"/>
    </location>
</feature>
<feature type="chain" id="PRO_5040499180" description="IDI-2" evidence="1">
    <location>
        <begin position="20"/>
        <end position="140"/>
    </location>
</feature>
<name>A0A9P9D421_9PLEO</name>
<sequence length="140" mass="15237">MKFTTTVILLATRMAQVYSVSLAEAQCGSLGVMNVNPTDLPEGVKLSDVRTCLDHPDNLDRSQTLAKRACEPKGLGYGCNKNGWCWRRCGDTKKGEWCWLAHNGGYGNWMSCGSDEECKTNGACGRGDGCKKCGCNCDKK</sequence>
<accession>A0A9P9D421</accession>
<evidence type="ECO:0000313" key="2">
    <source>
        <dbReference type="EMBL" id="KAH7112208.1"/>
    </source>
</evidence>
<protein>
    <recommendedName>
        <fullName evidence="4">IDI-2</fullName>
    </recommendedName>
</protein>